<organism evidence="2 3">
    <name type="scientific">Galleria mellonella</name>
    <name type="common">Greater wax moth</name>
    <dbReference type="NCBI Taxonomy" id="7137"/>
    <lineage>
        <taxon>Eukaryota</taxon>
        <taxon>Metazoa</taxon>
        <taxon>Ecdysozoa</taxon>
        <taxon>Arthropoda</taxon>
        <taxon>Hexapoda</taxon>
        <taxon>Insecta</taxon>
        <taxon>Pterygota</taxon>
        <taxon>Neoptera</taxon>
        <taxon>Endopterygota</taxon>
        <taxon>Lepidoptera</taxon>
        <taxon>Glossata</taxon>
        <taxon>Ditrysia</taxon>
        <taxon>Pyraloidea</taxon>
        <taxon>Pyralidae</taxon>
        <taxon>Galleriinae</taxon>
        <taxon>Galleria</taxon>
    </lineage>
</organism>
<evidence type="ECO:0000256" key="1">
    <source>
        <dbReference type="SAM" id="MobiDB-lite"/>
    </source>
</evidence>
<sequence>MSSSAPSCANNSKAELIAIYRLEFYKKKKNWKFCAEDKEKSNEERPVESTKILNKTFNVENGENVEKSPPVEHTVLETISSKETPPATSNSHLSDTRRDDLWVPFKNTDDEGAGQGKRVRAEIEKYRAKDIRLWSEFDKWAVWEKVPSNLVDPNEGQAEVSHDCPTVHVNWPEDSNMAAVKRWAETENGFNSIIEENIRLENENGQMWNEFAQEYPEAGRRRPPTPPPDDAWPDEEIREAASVLLAAEASVSPADLPSSLQYRRERPLAEYAEFARAAHRAPHSSQLELRFHTVPDPSQPTWLTTAQLRRRVAALAAVLRDLLQQLRERESEAPPAAACEQPCDLTTEERPTRDTGPSAPDHTVHSRLKRELMYQMQDDFLAGSFMQAPEGFLEDSFTSLQEYMQVPQENGGCFGIDAMDCFMGRDPVAETGAGEGRYLQSHGVYEVNESHGRGRGRVRSSIIGIGNGRPYRL</sequence>
<protein>
    <submittedName>
        <fullName evidence="3">Uncharacterized protein LOC128202096</fullName>
    </submittedName>
</protein>
<dbReference type="RefSeq" id="XP_052757121.1">
    <property type="nucleotide sequence ID" value="XM_052901161.1"/>
</dbReference>
<dbReference type="Proteomes" id="UP001652740">
    <property type="component" value="Unplaced"/>
</dbReference>
<evidence type="ECO:0000313" key="3">
    <source>
        <dbReference type="RefSeq" id="XP_052757121.1"/>
    </source>
</evidence>
<feature type="region of interest" description="Disordered" evidence="1">
    <location>
        <begin position="329"/>
        <end position="364"/>
    </location>
</feature>
<dbReference type="GeneID" id="128202096"/>
<feature type="region of interest" description="Disordered" evidence="1">
    <location>
        <begin position="76"/>
        <end position="99"/>
    </location>
</feature>
<keyword evidence="2" id="KW-1185">Reference proteome</keyword>
<proteinExistence type="predicted"/>
<reference evidence="3" key="1">
    <citation type="submission" date="2025-08" db="UniProtKB">
        <authorList>
            <consortium name="RefSeq"/>
        </authorList>
    </citation>
    <scope>IDENTIFICATION</scope>
    <source>
        <tissue evidence="3">Whole larvae</tissue>
    </source>
</reference>
<gene>
    <name evidence="3" type="primary">LOC128202096</name>
</gene>
<name>A0ABM3N0K0_GALME</name>
<feature type="compositionally biased region" description="Polar residues" evidence="1">
    <location>
        <begin position="77"/>
        <end position="93"/>
    </location>
</feature>
<accession>A0ABM3N0K0</accession>
<evidence type="ECO:0000313" key="2">
    <source>
        <dbReference type="Proteomes" id="UP001652740"/>
    </source>
</evidence>